<dbReference type="Proteomes" id="UP000054481">
    <property type="component" value="Unassembled WGS sequence"/>
</dbReference>
<reference evidence="2 3" key="1">
    <citation type="journal article" date="2014" name="Genome Biol. Evol.">
        <title>Comparative genomics and transcriptomics analyses reveal divergent lifestyle features of nematode endoparasitic fungus Hirsutella minnesotensis.</title>
        <authorList>
            <person name="Lai Y."/>
            <person name="Liu K."/>
            <person name="Zhang X."/>
            <person name="Zhang X."/>
            <person name="Li K."/>
            <person name="Wang N."/>
            <person name="Shu C."/>
            <person name="Wu Y."/>
            <person name="Wang C."/>
            <person name="Bushley K.E."/>
            <person name="Xiang M."/>
            <person name="Liu X."/>
        </authorList>
    </citation>
    <scope>NUCLEOTIDE SEQUENCE [LARGE SCALE GENOMIC DNA]</scope>
    <source>
        <strain evidence="2 3">3608</strain>
    </source>
</reference>
<name>A0A0F7ZJW1_9HYPO</name>
<evidence type="ECO:0000256" key="1">
    <source>
        <dbReference type="SAM" id="MobiDB-lite"/>
    </source>
</evidence>
<feature type="compositionally biased region" description="Basic and acidic residues" evidence="1">
    <location>
        <begin position="19"/>
        <end position="38"/>
    </location>
</feature>
<gene>
    <name evidence="2" type="ORF">HIM_10591</name>
</gene>
<dbReference type="AlphaFoldDB" id="A0A0F7ZJW1"/>
<organism evidence="2 3">
    <name type="scientific">Hirsutella minnesotensis 3608</name>
    <dbReference type="NCBI Taxonomy" id="1043627"/>
    <lineage>
        <taxon>Eukaryota</taxon>
        <taxon>Fungi</taxon>
        <taxon>Dikarya</taxon>
        <taxon>Ascomycota</taxon>
        <taxon>Pezizomycotina</taxon>
        <taxon>Sordariomycetes</taxon>
        <taxon>Hypocreomycetidae</taxon>
        <taxon>Hypocreales</taxon>
        <taxon>Ophiocordycipitaceae</taxon>
        <taxon>Hirsutella</taxon>
    </lineage>
</organism>
<protein>
    <submittedName>
        <fullName evidence="2">Uncharacterized protein</fullName>
    </submittedName>
</protein>
<keyword evidence="3" id="KW-1185">Reference proteome</keyword>
<dbReference type="OrthoDB" id="5296889at2759"/>
<accession>A0A0F7ZJW1</accession>
<proteinExistence type="predicted"/>
<feature type="compositionally biased region" description="Low complexity" evidence="1">
    <location>
        <begin position="42"/>
        <end position="57"/>
    </location>
</feature>
<sequence>MVPPKDLTSWLKPPCSAKRKSDTTEAQYSEKEIDEARRPTKATKTAKSANSKETATAGTSQEAKKLYADTLKAIDKRVDELDKKVGIMGGNSAAITTSSYATSIRKHMGAVKKLVSMDTTLSFNLLLSMADASHTDLDATCKMCGTPCDNSIPTFKLLDEALLSLIKARRKPVSLEAELPEVAKRWTVMDADVGVFKTGRPNKQQRAQMYRQKLVWEKNRRQARRERREKTVDWVKVALNDLVEERDYLDAYGVKEYLPRCIAQLEELVMARGGPGGKA</sequence>
<feature type="region of interest" description="Disordered" evidence="1">
    <location>
        <begin position="1"/>
        <end position="60"/>
    </location>
</feature>
<evidence type="ECO:0000313" key="3">
    <source>
        <dbReference type="Proteomes" id="UP000054481"/>
    </source>
</evidence>
<evidence type="ECO:0000313" key="2">
    <source>
        <dbReference type="EMBL" id="KJZ70010.1"/>
    </source>
</evidence>
<dbReference type="EMBL" id="KQ030656">
    <property type="protein sequence ID" value="KJZ70010.1"/>
    <property type="molecule type" value="Genomic_DNA"/>
</dbReference>